<dbReference type="AlphaFoldDB" id="A0A8T1WZH4"/>
<evidence type="ECO:0000313" key="1">
    <source>
        <dbReference type="EMBL" id="KAG7397133.1"/>
    </source>
</evidence>
<reference evidence="1" key="1">
    <citation type="submission" date="2021-02" db="EMBL/GenBank/DDBJ databases">
        <authorList>
            <person name="Palmer J.M."/>
        </authorList>
    </citation>
    <scope>NUCLEOTIDE SEQUENCE</scope>
    <source>
        <strain evidence="1">SCRP23</strain>
    </source>
</reference>
<organism evidence="1 2">
    <name type="scientific">Phytophthora boehmeriae</name>
    <dbReference type="NCBI Taxonomy" id="109152"/>
    <lineage>
        <taxon>Eukaryota</taxon>
        <taxon>Sar</taxon>
        <taxon>Stramenopiles</taxon>
        <taxon>Oomycota</taxon>
        <taxon>Peronosporomycetes</taxon>
        <taxon>Peronosporales</taxon>
        <taxon>Peronosporaceae</taxon>
        <taxon>Phytophthora</taxon>
    </lineage>
</organism>
<proteinExistence type="predicted"/>
<dbReference type="Proteomes" id="UP000693981">
    <property type="component" value="Unassembled WGS sequence"/>
</dbReference>
<comment type="caution">
    <text evidence="1">The sequence shown here is derived from an EMBL/GenBank/DDBJ whole genome shotgun (WGS) entry which is preliminary data.</text>
</comment>
<evidence type="ECO:0000313" key="2">
    <source>
        <dbReference type="Proteomes" id="UP000693981"/>
    </source>
</evidence>
<protein>
    <submittedName>
        <fullName evidence="1">Uncharacterized protein</fullName>
    </submittedName>
</protein>
<keyword evidence="2" id="KW-1185">Reference proteome</keyword>
<accession>A0A8T1WZH4</accession>
<sequence>MKGNAVWRFIDDTMTGHRVNNKSFIDYLLDENRDDTRLTRGVIRKIRYEMGSALCKCQWKLADESETPALDALSGELQKLSLDMNLPMSSGGNHEHLPVFTMDADRLVDSSEAKNIPTSGATVDATKPTENVLPVLSADANVFVPKLSADANSFTPKQSPNPLMLGHPGSIADSIHRPIGEINEVGEDRSMLSASANPFVPGSVDCEIASDTTENNGVVMQSVD</sequence>
<dbReference type="OrthoDB" id="124038at2759"/>
<gene>
    <name evidence="1" type="ORF">PHYBOEH_001232</name>
</gene>
<name>A0A8T1WZH4_9STRA</name>
<dbReference type="EMBL" id="JAGDFL010000125">
    <property type="protein sequence ID" value="KAG7397133.1"/>
    <property type="molecule type" value="Genomic_DNA"/>
</dbReference>